<gene>
    <name evidence="3" type="ORF">JCGZ_25369</name>
</gene>
<dbReference type="GO" id="GO:0003723">
    <property type="term" value="F:RNA binding"/>
    <property type="evidence" value="ECO:0007669"/>
    <property type="project" value="InterPro"/>
</dbReference>
<dbReference type="InterPro" id="IPR046960">
    <property type="entry name" value="PPR_At4g14850-like_plant"/>
</dbReference>
<dbReference type="PANTHER" id="PTHR47926:SF365">
    <property type="entry name" value="DYW DOMAIN-CONTAINING PROTEIN"/>
    <property type="match status" value="1"/>
</dbReference>
<feature type="repeat" description="PPR" evidence="2">
    <location>
        <begin position="44"/>
        <end position="78"/>
    </location>
</feature>
<dbReference type="Proteomes" id="UP000027138">
    <property type="component" value="Unassembled WGS sequence"/>
</dbReference>
<dbReference type="InterPro" id="IPR046848">
    <property type="entry name" value="E_motif"/>
</dbReference>
<name>A0A067JJ31_JATCU</name>
<keyword evidence="4" id="KW-1185">Reference proteome</keyword>
<feature type="repeat" description="PPR" evidence="2">
    <location>
        <begin position="109"/>
        <end position="143"/>
    </location>
</feature>
<dbReference type="FunFam" id="1.25.40.10:FF:001237">
    <property type="entry name" value="Pentatricopeptide repeat-containing protein"/>
    <property type="match status" value="1"/>
</dbReference>
<dbReference type="InterPro" id="IPR011990">
    <property type="entry name" value="TPR-like_helical_dom_sf"/>
</dbReference>
<dbReference type="InterPro" id="IPR002885">
    <property type="entry name" value="PPR_rpt"/>
</dbReference>
<dbReference type="EMBL" id="KK915158">
    <property type="protein sequence ID" value="KDP23981.1"/>
    <property type="molecule type" value="Genomic_DNA"/>
</dbReference>
<dbReference type="Pfam" id="PF20431">
    <property type="entry name" value="E_motif"/>
    <property type="match status" value="1"/>
</dbReference>
<evidence type="ECO:0000256" key="2">
    <source>
        <dbReference type="PROSITE-ProRule" id="PRU00708"/>
    </source>
</evidence>
<evidence type="ECO:0000256" key="1">
    <source>
        <dbReference type="ARBA" id="ARBA00022737"/>
    </source>
</evidence>
<dbReference type="AlphaFoldDB" id="A0A067JJ31"/>
<dbReference type="OrthoDB" id="1868351at2759"/>
<keyword evidence="1" id="KW-0677">Repeat</keyword>
<evidence type="ECO:0000313" key="4">
    <source>
        <dbReference type="Proteomes" id="UP000027138"/>
    </source>
</evidence>
<dbReference type="PROSITE" id="PS51375">
    <property type="entry name" value="PPR"/>
    <property type="match status" value="2"/>
</dbReference>
<dbReference type="Pfam" id="PF13041">
    <property type="entry name" value="PPR_2"/>
    <property type="match status" value="1"/>
</dbReference>
<dbReference type="PANTHER" id="PTHR47926">
    <property type="entry name" value="PENTATRICOPEPTIDE REPEAT-CONTAINING PROTEIN"/>
    <property type="match status" value="1"/>
</dbReference>
<dbReference type="Gene3D" id="1.25.40.10">
    <property type="entry name" value="Tetratricopeptide repeat domain"/>
    <property type="match status" value="2"/>
</dbReference>
<dbReference type="GO" id="GO:0009451">
    <property type="term" value="P:RNA modification"/>
    <property type="evidence" value="ECO:0007669"/>
    <property type="project" value="InterPro"/>
</dbReference>
<dbReference type="NCBIfam" id="TIGR00756">
    <property type="entry name" value="PPR"/>
    <property type="match status" value="3"/>
</dbReference>
<evidence type="ECO:0008006" key="5">
    <source>
        <dbReference type="Google" id="ProtNLM"/>
    </source>
</evidence>
<proteinExistence type="predicted"/>
<evidence type="ECO:0000313" key="3">
    <source>
        <dbReference type="EMBL" id="KDP23981.1"/>
    </source>
</evidence>
<reference evidence="3 4" key="1">
    <citation type="journal article" date="2014" name="PLoS ONE">
        <title>Global Analysis of Gene Expression Profiles in Physic Nut (Jatropha curcas L.) Seedlings Exposed to Salt Stress.</title>
        <authorList>
            <person name="Zhang L."/>
            <person name="Zhang C."/>
            <person name="Wu P."/>
            <person name="Chen Y."/>
            <person name="Li M."/>
            <person name="Jiang H."/>
            <person name="Wu G."/>
        </authorList>
    </citation>
    <scope>NUCLEOTIDE SEQUENCE [LARGE SCALE GENOMIC DNA]</scope>
    <source>
        <strain evidence="4">cv. GZQX0401</strain>
        <tissue evidence="3">Young leaves</tissue>
    </source>
</reference>
<protein>
    <recommendedName>
        <fullName evidence="5">Pentatricopeptide repeat-containing protein</fullName>
    </recommendedName>
</protein>
<organism evidence="3 4">
    <name type="scientific">Jatropha curcas</name>
    <name type="common">Barbados nut</name>
    <dbReference type="NCBI Taxonomy" id="180498"/>
    <lineage>
        <taxon>Eukaryota</taxon>
        <taxon>Viridiplantae</taxon>
        <taxon>Streptophyta</taxon>
        <taxon>Embryophyta</taxon>
        <taxon>Tracheophyta</taxon>
        <taxon>Spermatophyta</taxon>
        <taxon>Magnoliopsida</taxon>
        <taxon>eudicotyledons</taxon>
        <taxon>Gunneridae</taxon>
        <taxon>Pentapetalae</taxon>
        <taxon>rosids</taxon>
        <taxon>fabids</taxon>
        <taxon>Malpighiales</taxon>
        <taxon>Euphorbiaceae</taxon>
        <taxon>Crotonoideae</taxon>
        <taxon>Jatropheae</taxon>
        <taxon>Jatropha</taxon>
    </lineage>
</organism>
<sequence length="292" mass="33130">MANRGLQGNLKTMVGVIRACGKSARLREGRSVHGYLIRKWKSLSIFIYTSLIDMYSKCRRVELASKIFDSLMHRNLICWNAMILGHCIHGKPEDGLNLFADMVEAIEPDEVTYIGILSACARAGLLTEGRNFFSQMTHKYCLKPNFAHYWCMANLYAGLGLVNDAENVLRNMPVDNENVSLESIVWANLLTVTRFQANATLGERVAKSLIAKEPWNFSHYQLLANVYAAASKWEDVARVKEMLKKGQMRRNPGCNLVDLKKIVHEYRVGHCWQEGIDEMTRMIGEVAEKPIS</sequence>
<accession>A0A067JJ31</accession>